<dbReference type="EMBL" id="CP017415">
    <property type="protein sequence ID" value="AOU97010.1"/>
    <property type="molecule type" value="Genomic_DNA"/>
</dbReference>
<dbReference type="Proteomes" id="UP000095401">
    <property type="component" value="Chromosome"/>
</dbReference>
<dbReference type="RefSeq" id="WP_070077400.1">
    <property type="nucleotide sequence ID" value="NZ_CP017415.1"/>
</dbReference>
<proteinExistence type="predicted"/>
<evidence type="ECO:0000313" key="3">
    <source>
        <dbReference type="Proteomes" id="UP000095401"/>
    </source>
</evidence>
<feature type="domain" description="NAD-dependent epimerase/dehydratase" evidence="1">
    <location>
        <begin position="6"/>
        <end position="210"/>
    </location>
</feature>
<keyword evidence="3" id="KW-1185">Reference proteome</keyword>
<dbReference type="CDD" id="cd05271">
    <property type="entry name" value="NDUFA9_like_SDR_a"/>
    <property type="match status" value="1"/>
</dbReference>
<dbReference type="InterPro" id="IPR051207">
    <property type="entry name" value="ComplexI_NDUFA9_subunit"/>
</dbReference>
<gene>
    <name evidence="2" type="ORF">BI364_02425</name>
</gene>
<dbReference type="Gene3D" id="3.40.50.720">
    <property type="entry name" value="NAD(P)-binding Rossmann-like Domain"/>
    <property type="match status" value="1"/>
</dbReference>
<organism evidence="2 3">
    <name type="scientific">Acidihalobacter yilgarnensis</name>
    <dbReference type="NCBI Taxonomy" id="2819280"/>
    <lineage>
        <taxon>Bacteria</taxon>
        <taxon>Pseudomonadati</taxon>
        <taxon>Pseudomonadota</taxon>
        <taxon>Gammaproteobacteria</taxon>
        <taxon>Chromatiales</taxon>
        <taxon>Ectothiorhodospiraceae</taxon>
        <taxon>Acidihalobacter</taxon>
    </lineage>
</organism>
<dbReference type="PANTHER" id="PTHR12126:SF11">
    <property type="entry name" value="NADH DEHYDROGENASE [UBIQUINONE] 1 ALPHA SUBCOMPLEX SUBUNIT 9, MITOCHONDRIAL"/>
    <property type="match status" value="1"/>
</dbReference>
<dbReference type="PANTHER" id="PTHR12126">
    <property type="entry name" value="NADH-UBIQUINONE OXIDOREDUCTASE 39 KDA SUBUNIT-RELATED"/>
    <property type="match status" value="1"/>
</dbReference>
<protein>
    <submittedName>
        <fullName evidence="2">Epimerase</fullName>
    </submittedName>
</protein>
<name>A0A1D8IKL8_9GAMM</name>
<sequence>MKLTRVCILGGTGFVGRHLAARLSAHGLQLRIPTRHPQRHRDLQLLDGIQLVEADVHDPECLARVFEGCQAVVNLVGILNERGRDGRGFEHAHVELANKVVNACQGKGVSRLLHMGALGAENTPGTSHYLRTKAKAETLVHTLSGPALAVTSLRPSVIFGPGGDFLSHFAMLLDTIPAVFPLACPEARLQPVYVGDVADAFATALSDTRNHGARIDLCGPKRYTLRELVIYVARVKGLRRRIVGLPDWAARVQALVLERLPGKLFTMDNYRSLAIDSICPPNVAHCPTALEGIAPQYLGNQTPQRHYDRLRDLSQY</sequence>
<dbReference type="KEGG" id="aprs:BI364_02425"/>
<evidence type="ECO:0000313" key="2">
    <source>
        <dbReference type="EMBL" id="AOU97010.1"/>
    </source>
</evidence>
<reference evidence="3" key="1">
    <citation type="submission" date="2016-09" db="EMBL/GenBank/DDBJ databases">
        <title>Acidihalobacter prosperus F5.</title>
        <authorList>
            <person name="Khaleque H.N."/>
            <person name="Ramsay J.P."/>
            <person name="Kaksonen A.H."/>
            <person name="Boxall N.J."/>
            <person name="Watkin E.L.J."/>
        </authorList>
    </citation>
    <scope>NUCLEOTIDE SEQUENCE [LARGE SCALE GENOMIC DNA]</scope>
    <source>
        <strain evidence="3">F5</strain>
    </source>
</reference>
<evidence type="ECO:0000259" key="1">
    <source>
        <dbReference type="Pfam" id="PF01370"/>
    </source>
</evidence>
<accession>A0A1D8IKL8</accession>
<dbReference type="GO" id="GO:0044877">
    <property type="term" value="F:protein-containing complex binding"/>
    <property type="evidence" value="ECO:0007669"/>
    <property type="project" value="TreeGrafter"/>
</dbReference>
<dbReference type="InterPro" id="IPR036291">
    <property type="entry name" value="NAD(P)-bd_dom_sf"/>
</dbReference>
<dbReference type="AlphaFoldDB" id="A0A1D8IKL8"/>
<dbReference type="Pfam" id="PF01370">
    <property type="entry name" value="Epimerase"/>
    <property type="match status" value="1"/>
</dbReference>
<dbReference type="InterPro" id="IPR001509">
    <property type="entry name" value="Epimerase_deHydtase"/>
</dbReference>
<dbReference type="SUPFAM" id="SSF51735">
    <property type="entry name" value="NAD(P)-binding Rossmann-fold domains"/>
    <property type="match status" value="1"/>
</dbReference>